<dbReference type="RefSeq" id="WP_119357798.1">
    <property type="nucleotide sequence ID" value="NZ_BJXM01000021.1"/>
</dbReference>
<dbReference type="EMBL" id="QWLB01000033">
    <property type="protein sequence ID" value="RIH91752.1"/>
    <property type="molecule type" value="Genomic_DNA"/>
</dbReference>
<organism evidence="2 3">
    <name type="scientific">Meiothermus granaticius NBRC 107808</name>
    <dbReference type="NCBI Taxonomy" id="1227551"/>
    <lineage>
        <taxon>Bacteria</taxon>
        <taxon>Thermotogati</taxon>
        <taxon>Deinococcota</taxon>
        <taxon>Deinococci</taxon>
        <taxon>Thermales</taxon>
        <taxon>Thermaceae</taxon>
        <taxon>Meiothermus</taxon>
    </lineage>
</organism>
<dbReference type="Proteomes" id="UP000266178">
    <property type="component" value="Unassembled WGS sequence"/>
</dbReference>
<dbReference type="GO" id="GO:0016491">
    <property type="term" value="F:oxidoreductase activity"/>
    <property type="evidence" value="ECO:0007669"/>
    <property type="project" value="UniProtKB-KW"/>
</dbReference>
<dbReference type="InterPro" id="IPR050712">
    <property type="entry name" value="NAD(P)H-dep_reductase"/>
</dbReference>
<comment type="caution">
    <text evidence="2">The sequence shown here is derived from an EMBL/GenBank/DDBJ whole genome shotgun (WGS) entry which is preliminary data.</text>
</comment>
<dbReference type="PANTHER" id="PTHR30543:SF21">
    <property type="entry name" value="NAD(P)H-DEPENDENT FMN REDUCTASE LOT6"/>
    <property type="match status" value="1"/>
</dbReference>
<dbReference type="GO" id="GO:0005829">
    <property type="term" value="C:cytosol"/>
    <property type="evidence" value="ECO:0007669"/>
    <property type="project" value="TreeGrafter"/>
</dbReference>
<dbReference type="Pfam" id="PF03358">
    <property type="entry name" value="FMN_red"/>
    <property type="match status" value="1"/>
</dbReference>
<dbReference type="OrthoDB" id="9806724at2"/>
<dbReference type="PANTHER" id="PTHR30543">
    <property type="entry name" value="CHROMATE REDUCTASE"/>
    <property type="match status" value="1"/>
</dbReference>
<dbReference type="AlphaFoldDB" id="A0A399FA14"/>
<dbReference type="InterPro" id="IPR029039">
    <property type="entry name" value="Flavoprotein-like_sf"/>
</dbReference>
<dbReference type="SUPFAM" id="SSF52218">
    <property type="entry name" value="Flavoproteins"/>
    <property type="match status" value="1"/>
</dbReference>
<protein>
    <submittedName>
        <fullName evidence="2">NAD(P)H-dependent FMN reductase</fullName>
        <ecNumber evidence="2">1.-.-.-</ecNumber>
    </submittedName>
</protein>
<evidence type="ECO:0000313" key="2">
    <source>
        <dbReference type="EMBL" id="RIH91752.1"/>
    </source>
</evidence>
<dbReference type="InterPro" id="IPR005025">
    <property type="entry name" value="FMN_Rdtase-like_dom"/>
</dbReference>
<evidence type="ECO:0000259" key="1">
    <source>
        <dbReference type="Pfam" id="PF03358"/>
    </source>
</evidence>
<feature type="domain" description="NADPH-dependent FMN reductase-like" evidence="1">
    <location>
        <begin position="1"/>
        <end position="144"/>
    </location>
</feature>
<name>A0A399FA14_9DEIN</name>
<dbReference type="Gene3D" id="3.40.50.360">
    <property type="match status" value="1"/>
</dbReference>
<dbReference type="EC" id="1.-.-.-" evidence="2"/>
<evidence type="ECO:0000313" key="3">
    <source>
        <dbReference type="Proteomes" id="UP000266178"/>
    </source>
</evidence>
<accession>A0A399FA14</accession>
<sequence length="184" mass="20035">MKVLGISGSLRQGSYNTALLRAALELAPPGMQIEPFEIGNFPLYNEDLRVAGLPPAVQAFRQAIQAADALLFATPEYNYSVPGVLKNAIDWASRPPNDQPLAGKPVAIMGASTGNFGTVRAQMHLRQMCVFLDMHPLNKPEVLVFRAAEKFDAQGHLVDATARDLVRGLLLALQDWTQRLRASG</sequence>
<dbReference type="GO" id="GO:0010181">
    <property type="term" value="F:FMN binding"/>
    <property type="evidence" value="ECO:0007669"/>
    <property type="project" value="TreeGrafter"/>
</dbReference>
<proteinExistence type="predicted"/>
<gene>
    <name evidence="2" type="ORF">Mgrana_02328</name>
</gene>
<keyword evidence="3" id="KW-1185">Reference proteome</keyword>
<reference evidence="2 3" key="1">
    <citation type="submission" date="2018-08" db="EMBL/GenBank/DDBJ databases">
        <title>Meiothermus granaticius genome AF-68 sequencing project.</title>
        <authorList>
            <person name="Da Costa M.S."/>
            <person name="Albuquerque L."/>
            <person name="Raposo P."/>
            <person name="Froufe H.J.C."/>
            <person name="Barroso C.S."/>
            <person name="Egas C."/>
        </authorList>
    </citation>
    <scope>NUCLEOTIDE SEQUENCE [LARGE SCALE GENOMIC DNA]</scope>
    <source>
        <strain evidence="2 3">AF-68</strain>
    </source>
</reference>
<keyword evidence="2" id="KW-0560">Oxidoreductase</keyword>